<dbReference type="Pfam" id="PF07883">
    <property type="entry name" value="Cupin_2"/>
    <property type="match status" value="1"/>
</dbReference>
<evidence type="ECO:0000256" key="1">
    <source>
        <dbReference type="ARBA" id="ARBA00022723"/>
    </source>
</evidence>
<accession>A0A4Q7KG61</accession>
<evidence type="ECO:0000313" key="3">
    <source>
        <dbReference type="EMBL" id="RZS34222.1"/>
    </source>
</evidence>
<dbReference type="Proteomes" id="UP000294257">
    <property type="component" value="Unassembled WGS sequence"/>
</dbReference>
<dbReference type="OrthoDB" id="3296127at2"/>
<evidence type="ECO:0000259" key="2">
    <source>
        <dbReference type="Pfam" id="PF07883"/>
    </source>
</evidence>
<keyword evidence="4" id="KW-1185">Reference proteome</keyword>
<evidence type="ECO:0000313" key="4">
    <source>
        <dbReference type="Proteomes" id="UP000294257"/>
    </source>
</evidence>
<gene>
    <name evidence="3" type="ORF">EV193_1099</name>
</gene>
<feature type="domain" description="Cupin type-2" evidence="2">
    <location>
        <begin position="37"/>
        <end position="104"/>
    </location>
</feature>
<keyword evidence="3" id="KW-0413">Isomerase</keyword>
<sequence length="118" mass="12738">MTAPFLPEEPYAPGLSVIEVDFARSATQGAPFQATRIVVDPGAHSPVDKHAVTECWLASTGTARMTLGDEELTLTPGDIIAIAPHVPHQVFNESDDDFVFFSVWWDANKEQAVEAGEG</sequence>
<dbReference type="InterPro" id="IPR051610">
    <property type="entry name" value="GPI/OXD"/>
</dbReference>
<dbReference type="Gene3D" id="2.60.120.10">
    <property type="entry name" value="Jelly Rolls"/>
    <property type="match status" value="1"/>
</dbReference>
<protein>
    <submittedName>
        <fullName evidence="3">Mannose-6-phosphate isomerase-like protein (Cupin superfamily)</fullName>
    </submittedName>
</protein>
<dbReference type="PANTHER" id="PTHR35848">
    <property type="entry name" value="OXALATE-BINDING PROTEIN"/>
    <property type="match status" value="1"/>
</dbReference>
<name>A0A4Q7KG61_9PSEU</name>
<organism evidence="3 4">
    <name type="scientific">Herbihabitans rhizosphaerae</name>
    <dbReference type="NCBI Taxonomy" id="1872711"/>
    <lineage>
        <taxon>Bacteria</taxon>
        <taxon>Bacillati</taxon>
        <taxon>Actinomycetota</taxon>
        <taxon>Actinomycetes</taxon>
        <taxon>Pseudonocardiales</taxon>
        <taxon>Pseudonocardiaceae</taxon>
        <taxon>Herbihabitans</taxon>
    </lineage>
</organism>
<dbReference type="GO" id="GO:0046872">
    <property type="term" value="F:metal ion binding"/>
    <property type="evidence" value="ECO:0007669"/>
    <property type="project" value="UniProtKB-KW"/>
</dbReference>
<dbReference type="EMBL" id="SGWQ01000009">
    <property type="protein sequence ID" value="RZS34222.1"/>
    <property type="molecule type" value="Genomic_DNA"/>
</dbReference>
<comment type="caution">
    <text evidence="3">The sequence shown here is derived from an EMBL/GenBank/DDBJ whole genome shotgun (WGS) entry which is preliminary data.</text>
</comment>
<dbReference type="InterPro" id="IPR013096">
    <property type="entry name" value="Cupin_2"/>
</dbReference>
<dbReference type="AlphaFoldDB" id="A0A4Q7KG61"/>
<dbReference type="GO" id="GO:0016853">
    <property type="term" value="F:isomerase activity"/>
    <property type="evidence" value="ECO:0007669"/>
    <property type="project" value="UniProtKB-KW"/>
</dbReference>
<dbReference type="InterPro" id="IPR014710">
    <property type="entry name" value="RmlC-like_jellyroll"/>
</dbReference>
<dbReference type="SUPFAM" id="SSF51182">
    <property type="entry name" value="RmlC-like cupins"/>
    <property type="match status" value="1"/>
</dbReference>
<proteinExistence type="predicted"/>
<keyword evidence="1" id="KW-0479">Metal-binding</keyword>
<dbReference type="InterPro" id="IPR011051">
    <property type="entry name" value="RmlC_Cupin_sf"/>
</dbReference>
<reference evidence="3 4" key="1">
    <citation type="submission" date="2019-02" db="EMBL/GenBank/DDBJ databases">
        <title>Genomic Encyclopedia of Type Strains, Phase IV (KMG-IV): sequencing the most valuable type-strain genomes for metagenomic binning, comparative biology and taxonomic classification.</title>
        <authorList>
            <person name="Goeker M."/>
        </authorList>
    </citation>
    <scope>NUCLEOTIDE SEQUENCE [LARGE SCALE GENOMIC DNA]</scope>
    <source>
        <strain evidence="3 4">DSM 101727</strain>
    </source>
</reference>
<dbReference type="PANTHER" id="PTHR35848:SF6">
    <property type="entry name" value="CUPIN TYPE-2 DOMAIN-CONTAINING PROTEIN"/>
    <property type="match status" value="1"/>
</dbReference>